<accession>A0A0G1RUK2</accession>
<name>A0A0G1RUK2_9BACT</name>
<organism evidence="2 3">
    <name type="scientific">Candidatus Beckwithbacteria bacterium GW2011_GWB1_47_15</name>
    <dbReference type="NCBI Taxonomy" id="1618371"/>
    <lineage>
        <taxon>Bacteria</taxon>
        <taxon>Candidatus Beckwithiibacteriota</taxon>
    </lineage>
</organism>
<feature type="transmembrane region" description="Helical" evidence="1">
    <location>
        <begin position="172"/>
        <end position="195"/>
    </location>
</feature>
<feature type="transmembrane region" description="Helical" evidence="1">
    <location>
        <begin position="207"/>
        <end position="236"/>
    </location>
</feature>
<evidence type="ECO:0008006" key="4">
    <source>
        <dbReference type="Google" id="ProtNLM"/>
    </source>
</evidence>
<dbReference type="Proteomes" id="UP000033860">
    <property type="component" value="Unassembled WGS sequence"/>
</dbReference>
<proteinExistence type="predicted"/>
<evidence type="ECO:0000256" key="1">
    <source>
        <dbReference type="SAM" id="Phobius"/>
    </source>
</evidence>
<feature type="transmembrane region" description="Helical" evidence="1">
    <location>
        <begin position="329"/>
        <end position="347"/>
    </location>
</feature>
<sequence length="378" mass="44119">MPGVTANMKLNQHWSAFAFIWFLTALYSFTRRDLNLVLYHFWPGSIKLGYYQRPLATILFLVLSFILFWLYFKLVRQPLVQPKTWFKWLIPIAVIGILSYPMFSYDIFNYLFNAKMVLLYKANPYIHTASEFVGDAMLRFMQNVHTPAPYAYGWTIVSLVPGLVWLTQKFTLAFWAMKAFVAVFYFLQIFILYRLVKKLFPGDPKRFWLFALSPLVLVETLLVGHNDVVMMAPALFSFWYLLKSEKLFDRPWWGSVLWLLLSASIKYATIVLLPLYFLQGLSLKVKRLDIASLAAVLLLAVMFTRPGQLHSWYFIWSFSFAVLSRSRKLLAVFTALSIGALFRYAPYIYFGHWDSPVSLYRNLIWLAALPLSLVKSVK</sequence>
<feature type="transmembrane region" description="Helical" evidence="1">
    <location>
        <begin position="12"/>
        <end position="29"/>
    </location>
</feature>
<reference evidence="2 3" key="1">
    <citation type="journal article" date="2015" name="Nature">
        <title>rRNA introns, odd ribosomes, and small enigmatic genomes across a large radiation of phyla.</title>
        <authorList>
            <person name="Brown C.T."/>
            <person name="Hug L.A."/>
            <person name="Thomas B.C."/>
            <person name="Sharon I."/>
            <person name="Castelle C.J."/>
            <person name="Singh A."/>
            <person name="Wilkins M.J."/>
            <person name="Williams K.H."/>
            <person name="Banfield J.F."/>
        </authorList>
    </citation>
    <scope>NUCLEOTIDE SEQUENCE [LARGE SCALE GENOMIC DNA]</scope>
</reference>
<keyword evidence="1" id="KW-0472">Membrane</keyword>
<feature type="transmembrane region" description="Helical" evidence="1">
    <location>
        <begin position="50"/>
        <end position="72"/>
    </location>
</feature>
<evidence type="ECO:0000313" key="3">
    <source>
        <dbReference type="Proteomes" id="UP000033860"/>
    </source>
</evidence>
<keyword evidence="1" id="KW-1133">Transmembrane helix</keyword>
<feature type="transmembrane region" description="Helical" evidence="1">
    <location>
        <begin position="256"/>
        <end position="278"/>
    </location>
</feature>
<dbReference type="Pfam" id="PF26314">
    <property type="entry name" value="MptA_B_family"/>
    <property type="match status" value="1"/>
</dbReference>
<evidence type="ECO:0000313" key="2">
    <source>
        <dbReference type="EMBL" id="KKU61004.1"/>
    </source>
</evidence>
<feature type="transmembrane region" description="Helical" evidence="1">
    <location>
        <begin position="290"/>
        <end position="309"/>
    </location>
</feature>
<comment type="caution">
    <text evidence="2">The sequence shown here is derived from an EMBL/GenBank/DDBJ whole genome shotgun (WGS) entry which is preliminary data.</text>
</comment>
<feature type="transmembrane region" description="Helical" evidence="1">
    <location>
        <begin position="88"/>
        <end position="112"/>
    </location>
</feature>
<dbReference type="AlphaFoldDB" id="A0A0G1RUK2"/>
<gene>
    <name evidence="2" type="ORF">UX85_C0005G0042</name>
</gene>
<protein>
    <recommendedName>
        <fullName evidence="4">DUF2029 domain-containing protein</fullName>
    </recommendedName>
</protein>
<dbReference type="EMBL" id="LCNT01000005">
    <property type="protein sequence ID" value="KKU61004.1"/>
    <property type="molecule type" value="Genomic_DNA"/>
</dbReference>
<keyword evidence="1" id="KW-0812">Transmembrane</keyword>